<feature type="transmembrane region" description="Helical" evidence="3">
    <location>
        <begin position="126"/>
        <end position="145"/>
    </location>
</feature>
<dbReference type="PANTHER" id="PTHR34295">
    <property type="entry name" value="BIOTIN TRANSPORTER BIOY"/>
    <property type="match status" value="1"/>
</dbReference>
<dbReference type="EMBL" id="NVQR01000054">
    <property type="protein sequence ID" value="PCH61862.1"/>
    <property type="molecule type" value="Genomic_DNA"/>
</dbReference>
<gene>
    <name evidence="4" type="ORF">COC19_03990</name>
</gene>
<organism evidence="4 5">
    <name type="scientific">SAR86 cluster bacterium</name>
    <dbReference type="NCBI Taxonomy" id="2030880"/>
    <lineage>
        <taxon>Bacteria</taxon>
        <taxon>Pseudomonadati</taxon>
        <taxon>Pseudomonadota</taxon>
        <taxon>Gammaproteobacteria</taxon>
        <taxon>SAR86 cluster</taxon>
    </lineage>
</organism>
<dbReference type="GO" id="GO:0005886">
    <property type="term" value="C:plasma membrane"/>
    <property type="evidence" value="ECO:0007669"/>
    <property type="project" value="UniProtKB-SubCell"/>
</dbReference>
<dbReference type="PANTHER" id="PTHR34295:SF1">
    <property type="entry name" value="BIOTIN TRANSPORTER BIOY"/>
    <property type="match status" value="1"/>
</dbReference>
<feature type="transmembrane region" description="Helical" evidence="3">
    <location>
        <begin position="96"/>
        <end position="114"/>
    </location>
</feature>
<reference evidence="5" key="1">
    <citation type="submission" date="2017-08" db="EMBL/GenBank/DDBJ databases">
        <title>A dynamic microbial community with high functional redundancy inhabits the cold, oxic subseafloor aquifer.</title>
        <authorList>
            <person name="Tully B.J."/>
            <person name="Wheat C.G."/>
            <person name="Glazer B.T."/>
            <person name="Huber J.A."/>
        </authorList>
    </citation>
    <scope>NUCLEOTIDE SEQUENCE [LARGE SCALE GENOMIC DNA]</scope>
</reference>
<comment type="similarity">
    <text evidence="1 2">Belongs to the BioY family.</text>
</comment>
<sequence length="192" mass="19851">MPQRSPQFDLRGQPAIAKNALLIIVGFALICLSTVIQFPLPGTSIPQTAQTIAVLCAGAILGPVLGGGSVALYLIAGALGLPVFSDGGSGITHLSGASAGYLFGFVIAAGVMGVCRNKGLLNKKLLGFLCLLIGHMIILCCGWAWMSTQVGMTDAYQQGVAPFYYGSVGKSLLALLTVIAVSRVLSRQKNPD</sequence>
<evidence type="ECO:0000256" key="2">
    <source>
        <dbReference type="PIRNR" id="PIRNR016661"/>
    </source>
</evidence>
<dbReference type="PIRSF" id="PIRSF016661">
    <property type="entry name" value="BioY"/>
    <property type="match status" value="1"/>
</dbReference>
<name>A0A2A4MPQ1_9GAMM</name>
<proteinExistence type="inferred from homology"/>
<dbReference type="Pfam" id="PF02632">
    <property type="entry name" value="BioY"/>
    <property type="match status" value="1"/>
</dbReference>
<keyword evidence="2" id="KW-1003">Cell membrane</keyword>
<keyword evidence="3" id="KW-1133">Transmembrane helix</keyword>
<accession>A0A2A4MPQ1</accession>
<evidence type="ECO:0000313" key="5">
    <source>
        <dbReference type="Proteomes" id="UP000218172"/>
    </source>
</evidence>
<evidence type="ECO:0000256" key="3">
    <source>
        <dbReference type="SAM" id="Phobius"/>
    </source>
</evidence>
<feature type="transmembrane region" description="Helical" evidence="3">
    <location>
        <begin position="20"/>
        <end position="40"/>
    </location>
</feature>
<keyword evidence="2 3" id="KW-0472">Membrane</keyword>
<evidence type="ECO:0000313" key="4">
    <source>
        <dbReference type="EMBL" id="PCH61862.1"/>
    </source>
</evidence>
<dbReference type="Gene3D" id="1.10.1760.20">
    <property type="match status" value="1"/>
</dbReference>
<feature type="transmembrane region" description="Helical" evidence="3">
    <location>
        <begin position="52"/>
        <end position="76"/>
    </location>
</feature>
<dbReference type="GO" id="GO:0015225">
    <property type="term" value="F:biotin transmembrane transporter activity"/>
    <property type="evidence" value="ECO:0007669"/>
    <property type="project" value="UniProtKB-UniRule"/>
</dbReference>
<keyword evidence="3" id="KW-0812">Transmembrane</keyword>
<comment type="subcellular location">
    <subcellularLocation>
        <location evidence="2">Cell membrane</location>
        <topology evidence="2">Multi-pass membrane protein</topology>
    </subcellularLocation>
</comment>
<dbReference type="AlphaFoldDB" id="A0A2A4MPQ1"/>
<feature type="transmembrane region" description="Helical" evidence="3">
    <location>
        <begin position="165"/>
        <end position="185"/>
    </location>
</feature>
<keyword evidence="2" id="KW-0813">Transport</keyword>
<protein>
    <recommendedName>
        <fullName evidence="2">Biotin transporter</fullName>
    </recommendedName>
</protein>
<dbReference type="Proteomes" id="UP000218172">
    <property type="component" value="Unassembled WGS sequence"/>
</dbReference>
<dbReference type="InterPro" id="IPR003784">
    <property type="entry name" value="BioY"/>
</dbReference>
<comment type="caution">
    <text evidence="4">The sequence shown here is derived from an EMBL/GenBank/DDBJ whole genome shotgun (WGS) entry which is preliminary data.</text>
</comment>
<evidence type="ECO:0000256" key="1">
    <source>
        <dbReference type="ARBA" id="ARBA00010692"/>
    </source>
</evidence>